<protein>
    <submittedName>
        <fullName evidence="2">Uncharacterized protein</fullName>
    </submittedName>
</protein>
<feature type="compositionally biased region" description="Pro residues" evidence="1">
    <location>
        <begin position="36"/>
        <end position="47"/>
    </location>
</feature>
<proteinExistence type="predicted"/>
<gene>
    <name evidence="2" type="ORF">I302_02197</name>
    <name evidence="3" type="ORF">I302_103495</name>
</gene>
<name>A0A1B9G8K7_9TREE</name>
<accession>A0A1B9G8K7</accession>
<dbReference type="SUPFAM" id="SSF101447">
    <property type="entry name" value="Formin homology 2 domain (FH2 domain)"/>
    <property type="match status" value="1"/>
</dbReference>
<dbReference type="GeneID" id="30206596"/>
<dbReference type="KEGG" id="kbi:30206596"/>
<reference evidence="2" key="3">
    <citation type="submission" date="2014-01" db="EMBL/GenBank/DDBJ databases">
        <title>Evolution of pathogenesis and genome organization in the Tremellales.</title>
        <authorList>
            <person name="Cuomo C."/>
            <person name="Litvintseva A."/>
            <person name="Heitman J."/>
            <person name="Chen Y."/>
            <person name="Sun S."/>
            <person name="Springer D."/>
            <person name="Dromer F."/>
            <person name="Young S."/>
            <person name="Zeng Q."/>
            <person name="Chapman S."/>
            <person name="Gujja S."/>
            <person name="Saif S."/>
            <person name="Birren B."/>
        </authorList>
    </citation>
    <scope>NUCLEOTIDE SEQUENCE</scope>
    <source>
        <strain evidence="2">CBS 10118</strain>
    </source>
</reference>
<dbReference type="EMBL" id="CP144542">
    <property type="protein sequence ID" value="WVW81501.1"/>
    <property type="molecule type" value="Genomic_DNA"/>
</dbReference>
<dbReference type="VEuPathDB" id="FungiDB:I302_02197"/>
<dbReference type="AlphaFoldDB" id="A0A1B9G8K7"/>
<feature type="compositionally biased region" description="Polar residues" evidence="1">
    <location>
        <begin position="52"/>
        <end position="73"/>
    </location>
</feature>
<reference evidence="3" key="4">
    <citation type="submission" date="2024-02" db="EMBL/GenBank/DDBJ databases">
        <title>Comparative genomics of Cryptococcus and Kwoniella reveals pathogenesis evolution and contrasting modes of karyotype evolution via chromosome fusion or intercentromeric recombination.</title>
        <authorList>
            <person name="Coelho M.A."/>
            <person name="David-Palma M."/>
            <person name="Shea T."/>
            <person name="Bowers K."/>
            <person name="McGinley-Smith S."/>
            <person name="Mohammad A.W."/>
            <person name="Gnirke A."/>
            <person name="Yurkov A.M."/>
            <person name="Nowrousian M."/>
            <person name="Sun S."/>
            <person name="Cuomo C.A."/>
            <person name="Heitman J."/>
        </authorList>
    </citation>
    <scope>NUCLEOTIDE SEQUENCE</scope>
    <source>
        <strain evidence="3">CBS 10118</strain>
    </source>
</reference>
<reference evidence="3" key="2">
    <citation type="submission" date="2013-07" db="EMBL/GenBank/DDBJ databases">
        <authorList>
            <consortium name="The Broad Institute Genome Sequencing Platform"/>
            <person name="Cuomo C."/>
            <person name="Litvintseva A."/>
            <person name="Chen Y."/>
            <person name="Heitman J."/>
            <person name="Sun S."/>
            <person name="Springer D."/>
            <person name="Dromer F."/>
            <person name="Young S.K."/>
            <person name="Zeng Q."/>
            <person name="Gargeya S."/>
            <person name="Fitzgerald M."/>
            <person name="Abouelleil A."/>
            <person name="Alvarado L."/>
            <person name="Berlin A.M."/>
            <person name="Chapman S.B."/>
            <person name="Dewar J."/>
            <person name="Goldberg J."/>
            <person name="Griggs A."/>
            <person name="Gujja S."/>
            <person name="Hansen M."/>
            <person name="Howarth C."/>
            <person name="Imamovic A."/>
            <person name="Larimer J."/>
            <person name="McCowan C."/>
            <person name="Murphy C."/>
            <person name="Pearson M."/>
            <person name="Priest M."/>
            <person name="Roberts A."/>
            <person name="Saif S."/>
            <person name="Shea T."/>
            <person name="Sykes S."/>
            <person name="Wortman J."/>
            <person name="Nusbaum C."/>
            <person name="Birren B."/>
        </authorList>
    </citation>
    <scope>NUCLEOTIDE SEQUENCE</scope>
    <source>
        <strain evidence="3">CBS 10118</strain>
    </source>
</reference>
<sequence>MSRTRNARNGPTPIDPIEDDLGRGSTHSAPSSNHAHPPPPPPPPPPAHQHLQVFSQSDVSTMQAQAPSNSLSTTDDETHSVGYISGSSILRTLDDTVGTWRTIDERERNLAMGVPTTINDITYTKGAMGEGEGDTVHLAYNATTGASMIPQEMNAVIGPLSEFIPSTMNEFKEYLAWKDPETQAERWIRLPPDSQFFQPIDLAND</sequence>
<evidence type="ECO:0000313" key="2">
    <source>
        <dbReference type="EMBL" id="OCF27356.1"/>
    </source>
</evidence>
<evidence type="ECO:0000313" key="3">
    <source>
        <dbReference type="EMBL" id="WVW81501.1"/>
    </source>
</evidence>
<dbReference type="Proteomes" id="UP000092730">
    <property type="component" value="Chromosome 2"/>
</dbReference>
<keyword evidence="4" id="KW-1185">Reference proteome</keyword>
<dbReference type="RefSeq" id="XP_019048426.1">
    <property type="nucleotide sequence ID" value="XM_019188864.1"/>
</dbReference>
<feature type="region of interest" description="Disordered" evidence="1">
    <location>
        <begin position="1"/>
        <end position="79"/>
    </location>
</feature>
<organism evidence="2">
    <name type="scientific">Kwoniella bestiolae CBS 10118</name>
    <dbReference type="NCBI Taxonomy" id="1296100"/>
    <lineage>
        <taxon>Eukaryota</taxon>
        <taxon>Fungi</taxon>
        <taxon>Dikarya</taxon>
        <taxon>Basidiomycota</taxon>
        <taxon>Agaricomycotina</taxon>
        <taxon>Tremellomycetes</taxon>
        <taxon>Tremellales</taxon>
        <taxon>Cryptococcaceae</taxon>
        <taxon>Kwoniella</taxon>
    </lineage>
</organism>
<evidence type="ECO:0000313" key="4">
    <source>
        <dbReference type="Proteomes" id="UP000092730"/>
    </source>
</evidence>
<reference evidence="2" key="1">
    <citation type="submission" date="2013-07" db="EMBL/GenBank/DDBJ databases">
        <title>The Genome Sequence of Cryptococcus bestiolae CBS10118.</title>
        <authorList>
            <consortium name="The Broad Institute Genome Sequencing Platform"/>
            <person name="Cuomo C."/>
            <person name="Litvintseva A."/>
            <person name="Chen Y."/>
            <person name="Heitman J."/>
            <person name="Sun S."/>
            <person name="Springer D."/>
            <person name="Dromer F."/>
            <person name="Young S.K."/>
            <person name="Zeng Q."/>
            <person name="Gargeya S."/>
            <person name="Fitzgerald M."/>
            <person name="Abouelleil A."/>
            <person name="Alvarado L."/>
            <person name="Berlin A.M."/>
            <person name="Chapman S.B."/>
            <person name="Dewar J."/>
            <person name="Goldberg J."/>
            <person name="Griggs A."/>
            <person name="Gujja S."/>
            <person name="Hansen M."/>
            <person name="Howarth C."/>
            <person name="Imamovic A."/>
            <person name="Larimer J."/>
            <person name="McCowan C."/>
            <person name="Murphy C."/>
            <person name="Pearson M."/>
            <person name="Priest M."/>
            <person name="Roberts A."/>
            <person name="Saif S."/>
            <person name="Shea T."/>
            <person name="Sykes S."/>
            <person name="Wortman J."/>
            <person name="Nusbaum C."/>
            <person name="Birren B."/>
        </authorList>
    </citation>
    <scope>NUCLEOTIDE SEQUENCE [LARGE SCALE GENOMIC DNA]</scope>
    <source>
        <strain evidence="2">CBS 10118</strain>
    </source>
</reference>
<dbReference type="EMBL" id="KI894019">
    <property type="protein sequence ID" value="OCF27356.1"/>
    <property type="molecule type" value="Genomic_DNA"/>
</dbReference>
<evidence type="ECO:0000256" key="1">
    <source>
        <dbReference type="SAM" id="MobiDB-lite"/>
    </source>
</evidence>